<sequence>MAPPKRALFSLNLDTDADHVYQKVEDHNKDGVDRVKVLESKGPTHGHTDLSYVTRPFEKTVNRAVNEVIDGRRVKSAEGEISYSTTRSERRSGGSSRRNQERQEEEEEDREKSRLNVVSKTKRRNIERKYDTSEL</sequence>
<evidence type="ECO:0000256" key="1">
    <source>
        <dbReference type="SAM" id="MobiDB-lite"/>
    </source>
</evidence>
<organism evidence="2 3">
    <name type="scientific">Alternaria panax</name>
    <dbReference type="NCBI Taxonomy" id="48097"/>
    <lineage>
        <taxon>Eukaryota</taxon>
        <taxon>Fungi</taxon>
        <taxon>Dikarya</taxon>
        <taxon>Ascomycota</taxon>
        <taxon>Pezizomycotina</taxon>
        <taxon>Dothideomycetes</taxon>
        <taxon>Pleosporomycetidae</taxon>
        <taxon>Pleosporales</taxon>
        <taxon>Pleosporineae</taxon>
        <taxon>Pleosporaceae</taxon>
        <taxon>Alternaria</taxon>
        <taxon>Alternaria sect. Panax</taxon>
    </lineage>
</organism>
<name>A0AAD4IDI6_9PLEO</name>
<accession>A0AAD4IDI6</accession>
<dbReference type="AlphaFoldDB" id="A0AAD4IDI6"/>
<evidence type="ECO:0000313" key="2">
    <source>
        <dbReference type="EMBL" id="KAG9192538.1"/>
    </source>
</evidence>
<comment type="caution">
    <text evidence="2">The sequence shown here is derived from an EMBL/GenBank/DDBJ whole genome shotgun (WGS) entry which is preliminary data.</text>
</comment>
<feature type="compositionally biased region" description="Basic and acidic residues" evidence="1">
    <location>
        <begin position="87"/>
        <end position="102"/>
    </location>
</feature>
<proteinExistence type="predicted"/>
<gene>
    <name evidence="2" type="ORF">G6011_11272</name>
</gene>
<reference evidence="2" key="1">
    <citation type="submission" date="2021-07" db="EMBL/GenBank/DDBJ databases">
        <title>Genome Resource of American Ginseng Black Spot Pathogen Alternaria panax.</title>
        <authorList>
            <person name="Qiu C."/>
            <person name="Wang W."/>
            <person name="Liu Z."/>
        </authorList>
    </citation>
    <scope>NUCLEOTIDE SEQUENCE</scope>
    <source>
        <strain evidence="2">BNCC115425</strain>
    </source>
</reference>
<dbReference type="Proteomes" id="UP001199106">
    <property type="component" value="Unassembled WGS sequence"/>
</dbReference>
<keyword evidence="3" id="KW-1185">Reference proteome</keyword>
<dbReference type="EMBL" id="JAANER010000003">
    <property type="protein sequence ID" value="KAG9192538.1"/>
    <property type="molecule type" value="Genomic_DNA"/>
</dbReference>
<evidence type="ECO:0000313" key="3">
    <source>
        <dbReference type="Proteomes" id="UP001199106"/>
    </source>
</evidence>
<protein>
    <submittedName>
        <fullName evidence="2">Uncharacterized protein</fullName>
    </submittedName>
</protein>
<feature type="region of interest" description="Disordered" evidence="1">
    <location>
        <begin position="72"/>
        <end position="135"/>
    </location>
</feature>